<evidence type="ECO:0000313" key="12">
    <source>
        <dbReference type="Proteomes" id="UP000005408"/>
    </source>
</evidence>
<comment type="subcellular location">
    <subcellularLocation>
        <location evidence="1">Membrane</location>
        <topology evidence="1">Multi-pass membrane protein</topology>
    </subcellularLocation>
</comment>
<feature type="transmembrane region" description="Helical" evidence="9">
    <location>
        <begin position="335"/>
        <end position="354"/>
    </location>
</feature>
<dbReference type="InterPro" id="IPR017452">
    <property type="entry name" value="GPCR_Rhodpsn_7TM"/>
</dbReference>
<evidence type="ECO:0000256" key="4">
    <source>
        <dbReference type="ARBA" id="ARBA00023040"/>
    </source>
</evidence>
<keyword evidence="12" id="KW-1185">Reference proteome</keyword>
<evidence type="ECO:0000256" key="8">
    <source>
        <dbReference type="RuleBase" id="RU000688"/>
    </source>
</evidence>
<evidence type="ECO:0000259" key="10">
    <source>
        <dbReference type="PROSITE" id="PS50262"/>
    </source>
</evidence>
<dbReference type="GO" id="GO:0004930">
    <property type="term" value="F:G protein-coupled receptor activity"/>
    <property type="evidence" value="ECO:0007669"/>
    <property type="project" value="UniProtKB-KW"/>
</dbReference>
<feature type="transmembrane region" description="Helical" evidence="9">
    <location>
        <begin position="271"/>
        <end position="299"/>
    </location>
</feature>
<evidence type="ECO:0000256" key="5">
    <source>
        <dbReference type="ARBA" id="ARBA00023136"/>
    </source>
</evidence>
<dbReference type="OrthoDB" id="9990906at2759"/>
<sequence>MDPNYTNETKTLHNFIYEFVMNNYDTETDSRNASLLDWIDGIERDSLLHHARQFYSYCTPLILILGLSGNVLSLCVFLSKNLRSLSASTYLAALSVSDLLALVFYVSVEWLRRGLVYLDPAMKSKILFFDGDVVCQFQLYVSYVSRLLSAWIVVAFTFERYISVCWPLLRKDFCTKRRTKRVIVGIVATSAVVVLYKPILSAIYVSGEGNHYCTTDKDHGFLSFILDSIYAILITLVPFSAIAVLNILIVRKLISQNKKRQNHYVITEERVIRLEFTIILLVVSFCFITFNVPFFVVWLRNFLSSNHIYSTKDLTTYEEPNVDYWQGVLYITRTIFYMNYCINFFLYIIAGAYFRREVRMLFSPSSLQGHITSLSNTQTPHSYV</sequence>
<dbReference type="GO" id="GO:0005886">
    <property type="term" value="C:plasma membrane"/>
    <property type="evidence" value="ECO:0007669"/>
    <property type="project" value="TreeGrafter"/>
</dbReference>
<dbReference type="OMA" id="EGNHYCT"/>
<evidence type="ECO:0000256" key="7">
    <source>
        <dbReference type="ARBA" id="ARBA00023224"/>
    </source>
</evidence>
<keyword evidence="2 8" id="KW-0812">Transmembrane</keyword>
<evidence type="ECO:0000256" key="1">
    <source>
        <dbReference type="ARBA" id="ARBA00004141"/>
    </source>
</evidence>
<keyword evidence="6 8" id="KW-0675">Receptor</keyword>
<evidence type="ECO:0000256" key="6">
    <source>
        <dbReference type="ARBA" id="ARBA00023170"/>
    </source>
</evidence>
<dbReference type="Gene3D" id="1.20.1070.10">
    <property type="entry name" value="Rhodopsin 7-helix transmembrane proteins"/>
    <property type="match status" value="1"/>
</dbReference>
<feature type="transmembrane region" description="Helical" evidence="9">
    <location>
        <begin position="90"/>
        <end position="108"/>
    </location>
</feature>
<keyword evidence="4 8" id="KW-0297">G-protein coupled receptor</keyword>
<name>A0A8W8I7M5_MAGGI</name>
<dbReference type="PROSITE" id="PS00237">
    <property type="entry name" value="G_PROTEIN_RECEP_F1_1"/>
    <property type="match status" value="1"/>
</dbReference>
<proteinExistence type="inferred from homology"/>
<feature type="transmembrane region" description="Helical" evidence="9">
    <location>
        <begin position="54"/>
        <end position="78"/>
    </location>
</feature>
<keyword evidence="3 9" id="KW-1133">Transmembrane helix</keyword>
<comment type="similarity">
    <text evidence="8">Belongs to the G-protein coupled receptor 1 family.</text>
</comment>
<dbReference type="EnsemblMetazoa" id="G12745.1">
    <property type="protein sequence ID" value="G12745.1:cds"/>
    <property type="gene ID" value="G12745"/>
</dbReference>
<dbReference type="AlphaFoldDB" id="A0A8W8I7M5"/>
<dbReference type="PRINTS" id="PR00237">
    <property type="entry name" value="GPCRRHODOPSN"/>
</dbReference>
<dbReference type="SUPFAM" id="SSF81321">
    <property type="entry name" value="Family A G protein-coupled receptor-like"/>
    <property type="match status" value="1"/>
</dbReference>
<accession>A0A8W8I7M5</accession>
<protein>
    <recommendedName>
        <fullName evidence="10">G-protein coupled receptors family 1 profile domain-containing protein</fullName>
    </recommendedName>
</protein>
<dbReference type="Pfam" id="PF00001">
    <property type="entry name" value="7tm_1"/>
    <property type="match status" value="1"/>
</dbReference>
<evidence type="ECO:0000256" key="9">
    <source>
        <dbReference type="SAM" id="Phobius"/>
    </source>
</evidence>
<feature type="transmembrane region" description="Helical" evidence="9">
    <location>
        <begin position="148"/>
        <end position="169"/>
    </location>
</feature>
<dbReference type="PANTHER" id="PTHR24243">
    <property type="entry name" value="G-PROTEIN COUPLED RECEPTOR"/>
    <property type="match status" value="1"/>
</dbReference>
<evidence type="ECO:0000256" key="2">
    <source>
        <dbReference type="ARBA" id="ARBA00022692"/>
    </source>
</evidence>
<dbReference type="Proteomes" id="UP000005408">
    <property type="component" value="Unassembled WGS sequence"/>
</dbReference>
<dbReference type="PROSITE" id="PS50262">
    <property type="entry name" value="G_PROTEIN_RECEP_F1_2"/>
    <property type="match status" value="1"/>
</dbReference>
<evidence type="ECO:0000313" key="11">
    <source>
        <dbReference type="EnsemblMetazoa" id="G12745.1:cds"/>
    </source>
</evidence>
<keyword evidence="7 8" id="KW-0807">Transducer</keyword>
<reference evidence="11" key="1">
    <citation type="submission" date="2022-08" db="UniProtKB">
        <authorList>
            <consortium name="EnsemblMetazoa"/>
        </authorList>
    </citation>
    <scope>IDENTIFICATION</scope>
    <source>
        <strain evidence="11">05x7-T-G4-1.051#20</strain>
    </source>
</reference>
<keyword evidence="5 9" id="KW-0472">Membrane</keyword>
<feature type="transmembrane region" description="Helical" evidence="9">
    <location>
        <begin position="224"/>
        <end position="250"/>
    </location>
</feature>
<dbReference type="InterPro" id="IPR000276">
    <property type="entry name" value="GPCR_Rhodpsn"/>
</dbReference>
<organism evidence="11 12">
    <name type="scientific">Magallana gigas</name>
    <name type="common">Pacific oyster</name>
    <name type="synonym">Crassostrea gigas</name>
    <dbReference type="NCBI Taxonomy" id="29159"/>
    <lineage>
        <taxon>Eukaryota</taxon>
        <taxon>Metazoa</taxon>
        <taxon>Spiralia</taxon>
        <taxon>Lophotrochozoa</taxon>
        <taxon>Mollusca</taxon>
        <taxon>Bivalvia</taxon>
        <taxon>Autobranchia</taxon>
        <taxon>Pteriomorphia</taxon>
        <taxon>Ostreida</taxon>
        <taxon>Ostreoidea</taxon>
        <taxon>Ostreidae</taxon>
        <taxon>Magallana</taxon>
    </lineage>
</organism>
<dbReference type="CDD" id="cd14978">
    <property type="entry name" value="7tmA_FMRFamide_R-like"/>
    <property type="match status" value="1"/>
</dbReference>
<dbReference type="PANTHER" id="PTHR24243:SF230">
    <property type="entry name" value="G-PROTEIN COUPLED RECEPTORS FAMILY 1 PROFILE DOMAIN-CONTAINING PROTEIN"/>
    <property type="match status" value="1"/>
</dbReference>
<evidence type="ECO:0000256" key="3">
    <source>
        <dbReference type="ARBA" id="ARBA00022989"/>
    </source>
</evidence>
<feature type="domain" description="G-protein coupled receptors family 1 profile" evidence="10">
    <location>
        <begin position="69"/>
        <end position="347"/>
    </location>
</feature>
<feature type="transmembrane region" description="Helical" evidence="9">
    <location>
        <begin position="181"/>
        <end position="204"/>
    </location>
</feature>